<organism evidence="8 9">
    <name type="scientific">Coprinopsis cinerea (strain Okayama-7 / 130 / ATCC MYA-4618 / FGSC 9003)</name>
    <name type="common">Inky cap fungus</name>
    <name type="synonym">Hormographiella aspergillata</name>
    <dbReference type="NCBI Taxonomy" id="240176"/>
    <lineage>
        <taxon>Eukaryota</taxon>
        <taxon>Fungi</taxon>
        <taxon>Dikarya</taxon>
        <taxon>Basidiomycota</taxon>
        <taxon>Agaricomycotina</taxon>
        <taxon>Agaricomycetes</taxon>
        <taxon>Agaricomycetidae</taxon>
        <taxon>Agaricales</taxon>
        <taxon>Agaricineae</taxon>
        <taxon>Psathyrellaceae</taxon>
        <taxon>Coprinopsis</taxon>
    </lineage>
</organism>
<name>A8N658_COPC7</name>
<feature type="signal peptide" evidence="7">
    <location>
        <begin position="1"/>
        <end position="19"/>
    </location>
</feature>
<dbReference type="GeneID" id="6006778"/>
<dbReference type="KEGG" id="cci:CC1G_01974"/>
<feature type="chain" id="PRO_5002724387" evidence="7">
    <location>
        <begin position="20"/>
        <end position="271"/>
    </location>
</feature>
<dbReference type="GO" id="GO:0016020">
    <property type="term" value="C:membrane"/>
    <property type="evidence" value="ECO:0007669"/>
    <property type="project" value="UniProtKB-SubCell"/>
</dbReference>
<protein>
    <submittedName>
        <fullName evidence="8">Integral membrane family protein</fullName>
    </submittedName>
</protein>
<dbReference type="eggNOG" id="KOG4491">
    <property type="taxonomic scope" value="Eukaryota"/>
</dbReference>
<evidence type="ECO:0000256" key="5">
    <source>
        <dbReference type="ARBA" id="ARBA00023136"/>
    </source>
</evidence>
<evidence type="ECO:0000256" key="7">
    <source>
        <dbReference type="SAM" id="SignalP"/>
    </source>
</evidence>
<comment type="subcellular location">
    <subcellularLocation>
        <location evidence="1">Membrane</location>
        <topology evidence="1">Multi-pass membrane protein</topology>
    </subcellularLocation>
</comment>
<dbReference type="Proteomes" id="UP000001861">
    <property type="component" value="Unassembled WGS sequence"/>
</dbReference>
<evidence type="ECO:0000313" key="9">
    <source>
        <dbReference type="Proteomes" id="UP000001861"/>
    </source>
</evidence>
<evidence type="ECO:0000313" key="8">
    <source>
        <dbReference type="EMBL" id="EAU91485.2"/>
    </source>
</evidence>
<dbReference type="AlphaFoldDB" id="A8N658"/>
<feature type="transmembrane region" description="Helical" evidence="6">
    <location>
        <begin position="239"/>
        <end position="261"/>
    </location>
</feature>
<feature type="transmembrane region" description="Helical" evidence="6">
    <location>
        <begin position="29"/>
        <end position="58"/>
    </location>
</feature>
<sequence>MVSLPWIPLVLAVLLSGHGLRKKSLSPTGALTAFFVGFLSLAGGTYAFGVTLLVFYFTGSRATKYGKKQKAQLEDGYHEAGYRGGWQVLSNSATALIATFLWNTLFTPSSPHAALSAFFGLDIASQLGIGAVPTYDNGPEGWCPLDVTIANGWSRLLVLAIVGHFACCLGDTLASELGILSRAPPRLITTFKPVPPGTNGAMSTGGTIASIAGGAIVGLVMGVSLALENVKCSSGLGGVLLGTIGWGMFGGGFGSLTQTFCDGQIRSWTRC</sequence>
<dbReference type="STRING" id="240176.A8N658"/>
<dbReference type="PANTHER" id="PTHR13353">
    <property type="entry name" value="TRANSMEMBRANE PROTEIN 19"/>
    <property type="match status" value="1"/>
</dbReference>
<dbReference type="OrthoDB" id="30881at2759"/>
<evidence type="ECO:0000256" key="2">
    <source>
        <dbReference type="ARBA" id="ARBA00009012"/>
    </source>
</evidence>
<dbReference type="Pfam" id="PF01940">
    <property type="entry name" value="DUF92"/>
    <property type="match status" value="1"/>
</dbReference>
<evidence type="ECO:0000256" key="3">
    <source>
        <dbReference type="ARBA" id="ARBA00022692"/>
    </source>
</evidence>
<dbReference type="VEuPathDB" id="FungiDB:CC1G_01974"/>
<dbReference type="EMBL" id="AACS02000003">
    <property type="protein sequence ID" value="EAU91485.2"/>
    <property type="molecule type" value="Genomic_DNA"/>
</dbReference>
<evidence type="ECO:0000256" key="6">
    <source>
        <dbReference type="SAM" id="Phobius"/>
    </source>
</evidence>
<feature type="transmembrane region" description="Helical" evidence="6">
    <location>
        <begin position="208"/>
        <end position="227"/>
    </location>
</feature>
<keyword evidence="3 6" id="KW-0812">Transmembrane</keyword>
<dbReference type="RefSeq" id="XP_001830338.2">
    <property type="nucleotide sequence ID" value="XM_001830286.2"/>
</dbReference>
<reference evidence="8 9" key="1">
    <citation type="journal article" date="2010" name="Proc. Natl. Acad. Sci. U.S.A.">
        <title>Insights into evolution of multicellular fungi from the assembled chromosomes of the mushroom Coprinopsis cinerea (Coprinus cinereus).</title>
        <authorList>
            <person name="Stajich J.E."/>
            <person name="Wilke S.K."/>
            <person name="Ahren D."/>
            <person name="Au C.H."/>
            <person name="Birren B.W."/>
            <person name="Borodovsky M."/>
            <person name="Burns C."/>
            <person name="Canback B."/>
            <person name="Casselton L.A."/>
            <person name="Cheng C.K."/>
            <person name="Deng J."/>
            <person name="Dietrich F.S."/>
            <person name="Fargo D.C."/>
            <person name="Farman M.L."/>
            <person name="Gathman A.C."/>
            <person name="Goldberg J."/>
            <person name="Guigo R."/>
            <person name="Hoegger P.J."/>
            <person name="Hooker J.B."/>
            <person name="Huggins A."/>
            <person name="James T.Y."/>
            <person name="Kamada T."/>
            <person name="Kilaru S."/>
            <person name="Kodira C."/>
            <person name="Kues U."/>
            <person name="Kupfer D."/>
            <person name="Kwan H.S."/>
            <person name="Lomsadze A."/>
            <person name="Li W."/>
            <person name="Lilly W.W."/>
            <person name="Ma L.J."/>
            <person name="Mackey A.J."/>
            <person name="Manning G."/>
            <person name="Martin F."/>
            <person name="Muraguchi H."/>
            <person name="Natvig D.O."/>
            <person name="Palmerini H."/>
            <person name="Ramesh M.A."/>
            <person name="Rehmeyer C.J."/>
            <person name="Roe B.A."/>
            <person name="Shenoy N."/>
            <person name="Stanke M."/>
            <person name="Ter-Hovhannisyan V."/>
            <person name="Tunlid A."/>
            <person name="Velagapudi R."/>
            <person name="Vision T.J."/>
            <person name="Zeng Q."/>
            <person name="Zolan M.E."/>
            <person name="Pukkila P.J."/>
        </authorList>
    </citation>
    <scope>NUCLEOTIDE SEQUENCE [LARGE SCALE GENOMIC DNA]</scope>
    <source>
        <strain evidence="9">Okayama-7 / 130 / ATCC MYA-4618 / FGSC 9003</strain>
    </source>
</reference>
<comment type="caution">
    <text evidence="8">The sequence shown here is derived from an EMBL/GenBank/DDBJ whole genome shotgun (WGS) entry which is preliminary data.</text>
</comment>
<proteinExistence type="inferred from homology"/>
<gene>
    <name evidence="8" type="ORF">CC1G_01974</name>
</gene>
<dbReference type="InParanoid" id="A8N658"/>
<accession>A8N658</accession>
<keyword evidence="5 6" id="KW-0472">Membrane</keyword>
<keyword evidence="4 6" id="KW-1133">Transmembrane helix</keyword>
<evidence type="ECO:0000256" key="4">
    <source>
        <dbReference type="ARBA" id="ARBA00022989"/>
    </source>
</evidence>
<dbReference type="PANTHER" id="PTHR13353:SF5">
    <property type="entry name" value="TRANSMEMBRANE PROTEIN 19"/>
    <property type="match status" value="1"/>
</dbReference>
<evidence type="ECO:0000256" key="1">
    <source>
        <dbReference type="ARBA" id="ARBA00004141"/>
    </source>
</evidence>
<keyword evidence="7" id="KW-0732">Signal</keyword>
<keyword evidence="9" id="KW-1185">Reference proteome</keyword>
<dbReference type="OMA" id="TNCEENF"/>
<dbReference type="HOGENOM" id="CLU_036918_3_0_1"/>
<dbReference type="InterPro" id="IPR002794">
    <property type="entry name" value="DUF92_TMEM19"/>
</dbReference>
<comment type="similarity">
    <text evidence="2">Belongs to the TMEM19 family.</text>
</comment>